<evidence type="ECO:0000313" key="1">
    <source>
        <dbReference type="EMBL" id="ANP91604.1"/>
    </source>
</evidence>
<name>A0A1B1CPB1_RHILE</name>
<dbReference type="Proteomes" id="UP000092691">
    <property type="component" value="Plasmid unnamed4"/>
</dbReference>
<dbReference type="AlphaFoldDB" id="A0A1B1CPB1"/>
<sequence>MDSRALTDFAILANEGIEIELLTDEKSVKPTFEPALARFRQQYGSKRPAHARLAAPKSLHDRLIVGDEKTVYTVTQSLNALADRSPASIVRVDGESAQLKIDAYDQFWVTARAVRHSPIGALG</sequence>
<protein>
    <submittedName>
        <fullName evidence="1">Uncharacterized protein</fullName>
    </submittedName>
</protein>
<evidence type="ECO:0000313" key="2">
    <source>
        <dbReference type="Proteomes" id="UP000092691"/>
    </source>
</evidence>
<reference evidence="1 2" key="1">
    <citation type="submission" date="2016-06" db="EMBL/GenBank/DDBJ databases">
        <title>Microsymbionts genomes from the relict species Vavilovia formosa.</title>
        <authorList>
            <person name="Chirak E."/>
            <person name="Kimeklis A."/>
            <person name="Andronov E."/>
        </authorList>
    </citation>
    <scope>NUCLEOTIDE SEQUENCE [LARGE SCALE GENOMIC DNA]</scope>
    <source>
        <strain evidence="1 2">Vaf10</strain>
        <plasmid evidence="2">Plasmid unnamed4</plasmid>
    </source>
</reference>
<organism evidence="1 2">
    <name type="scientific">Rhizobium leguminosarum</name>
    <dbReference type="NCBI Taxonomy" id="384"/>
    <lineage>
        <taxon>Bacteria</taxon>
        <taxon>Pseudomonadati</taxon>
        <taxon>Pseudomonadota</taxon>
        <taxon>Alphaproteobacteria</taxon>
        <taxon>Hyphomicrobiales</taxon>
        <taxon>Rhizobiaceae</taxon>
        <taxon>Rhizobium/Agrobacterium group</taxon>
        <taxon>Rhizobium</taxon>
    </lineage>
</organism>
<dbReference type="EMBL" id="CP016292">
    <property type="protein sequence ID" value="ANP91604.1"/>
    <property type="molecule type" value="Genomic_DNA"/>
</dbReference>
<proteinExistence type="predicted"/>
<geneLocation type="plasmid" evidence="1 2">
    <name>unnamed4</name>
</geneLocation>
<keyword evidence="1" id="KW-0614">Plasmid</keyword>
<gene>
    <name evidence="1" type="ORF">BA011_36495</name>
</gene>
<accession>A0A1B1CPB1</accession>